<dbReference type="InterPro" id="IPR018707">
    <property type="entry name" value="LpxR"/>
</dbReference>
<keyword evidence="2" id="KW-0732">Signal</keyword>
<reference evidence="3 4" key="1">
    <citation type="submission" date="2017-03" db="EMBL/GenBank/DDBJ databases">
        <authorList>
            <person name="Afonso C.L."/>
            <person name="Miller P.J."/>
            <person name="Scott M.A."/>
            <person name="Spackman E."/>
            <person name="Goraichik I."/>
            <person name="Dimitrov K.M."/>
            <person name="Suarez D.L."/>
            <person name="Swayne D.E."/>
        </authorList>
    </citation>
    <scope>NUCLEOTIDE SEQUENCE [LARGE SCALE GENOMIC DNA]</scope>
    <source>
        <strain evidence="3 4">CECT 7691</strain>
    </source>
</reference>
<dbReference type="OrthoDB" id="9776275at2"/>
<dbReference type="AlphaFoldDB" id="A0A1Y5RYT7"/>
<dbReference type="InterPro" id="IPR037107">
    <property type="entry name" value="Put_OMP_sf"/>
</dbReference>
<dbReference type="InParanoid" id="A0A1Y5RYT7"/>
<organism evidence="3 4">
    <name type="scientific">Oceanibacterium hippocampi</name>
    <dbReference type="NCBI Taxonomy" id="745714"/>
    <lineage>
        <taxon>Bacteria</taxon>
        <taxon>Pseudomonadati</taxon>
        <taxon>Pseudomonadota</taxon>
        <taxon>Alphaproteobacteria</taxon>
        <taxon>Sneathiellales</taxon>
        <taxon>Sneathiellaceae</taxon>
        <taxon>Oceanibacterium</taxon>
    </lineage>
</organism>
<dbReference type="Pfam" id="PF09982">
    <property type="entry name" value="LpxR"/>
    <property type="match status" value="1"/>
</dbReference>
<feature type="signal peptide" evidence="2">
    <location>
        <begin position="1"/>
        <end position="30"/>
    </location>
</feature>
<feature type="chain" id="PRO_5013119685" description="Lipid A deacylase LpxR family protein" evidence="2">
    <location>
        <begin position="31"/>
        <end position="361"/>
    </location>
</feature>
<dbReference type="Gene3D" id="2.40.128.140">
    <property type="entry name" value="Outer membrane protein"/>
    <property type="match status" value="1"/>
</dbReference>
<evidence type="ECO:0008006" key="5">
    <source>
        <dbReference type="Google" id="ProtNLM"/>
    </source>
</evidence>
<name>A0A1Y5RYT7_9PROT</name>
<evidence type="ECO:0000313" key="4">
    <source>
        <dbReference type="Proteomes" id="UP000193200"/>
    </source>
</evidence>
<accession>A0A1Y5RYT7</accession>
<feature type="region of interest" description="Disordered" evidence="1">
    <location>
        <begin position="28"/>
        <end position="60"/>
    </location>
</feature>
<keyword evidence="4" id="KW-1185">Reference proteome</keyword>
<sequence>MPCTTRAVATALLFLTLTGLTALGSPRATAGEAAGPPAPGPAETAAGAPLPADSAPEGERGTFSFVLENDLFYGRDRDYTNGIQVGWTSNPQHVPYWVVKAANLFPLFPGDGRVRASFSLGQSMYTPADISLADPPAEDRPYAGWLYGSVGLISENGSQLDQLRLQVGVVGSPSLAEQAQKIVHEVIGSPEPKGWDKQLRAEPGIQLTYQRSLRAFVSGELFGFAFDVTPHLGGALGNVFTYGNAGATFRVGYNLPDDYGPPRVQPSLPGSGYFIARDRPGGYFFAGFDGRAVAHNIFLDGNTFTDSRSVDRIPLVADLQLGVAFTWRSTRLAYTYVLRSHEFEGQDSADEFGAISLSFQF</sequence>
<evidence type="ECO:0000313" key="3">
    <source>
        <dbReference type="EMBL" id="SLN28824.1"/>
    </source>
</evidence>
<dbReference type="Proteomes" id="UP000193200">
    <property type="component" value="Unassembled WGS sequence"/>
</dbReference>
<evidence type="ECO:0000256" key="2">
    <source>
        <dbReference type="SAM" id="SignalP"/>
    </source>
</evidence>
<dbReference type="EMBL" id="FWFR01000001">
    <property type="protein sequence ID" value="SLN28824.1"/>
    <property type="molecule type" value="Genomic_DNA"/>
</dbReference>
<proteinExistence type="predicted"/>
<feature type="compositionally biased region" description="Low complexity" evidence="1">
    <location>
        <begin position="28"/>
        <end position="52"/>
    </location>
</feature>
<evidence type="ECO:0000256" key="1">
    <source>
        <dbReference type="SAM" id="MobiDB-lite"/>
    </source>
</evidence>
<protein>
    <recommendedName>
        <fullName evidence="5">Lipid A deacylase LpxR family protein</fullName>
    </recommendedName>
</protein>
<gene>
    <name evidence="3" type="ORF">OCH7691_00962</name>
</gene>